<evidence type="ECO:0000256" key="8">
    <source>
        <dbReference type="SAM" id="MobiDB-lite"/>
    </source>
</evidence>
<keyword evidence="10" id="KW-1185">Reference proteome</keyword>
<evidence type="ECO:0000256" key="5">
    <source>
        <dbReference type="ARBA" id="ARBA00022801"/>
    </source>
</evidence>
<evidence type="ECO:0000256" key="3">
    <source>
        <dbReference type="ARBA" id="ARBA00022651"/>
    </source>
</evidence>
<feature type="non-terminal residue" evidence="9">
    <location>
        <position position="1"/>
    </location>
</feature>
<comment type="caution">
    <text evidence="9">The sequence shown here is derived from an EMBL/GenBank/DDBJ whole genome shotgun (WGS) entry which is preliminary data.</text>
</comment>
<evidence type="ECO:0000256" key="6">
    <source>
        <dbReference type="ARBA" id="ARBA00023277"/>
    </source>
</evidence>
<name>A0ABN9SZA2_9DINO</name>
<dbReference type="PANTHER" id="PTHR38050">
    <property type="match status" value="1"/>
</dbReference>
<keyword evidence="6" id="KW-0119">Carbohydrate metabolism</keyword>
<dbReference type="Proteomes" id="UP001189429">
    <property type="component" value="Unassembled WGS sequence"/>
</dbReference>
<sequence>DCRSRCGPEELPARGTRRRRELVEATRHMPLRAARARQPWGAPLAALGISRALAEPPPAALGIHGGGDHAAVASAGCGRPLPRGVRRGSLSGVLNLAFEDPLHPVGRRQYALYVPKAYNPDSPMPLLLDFHGFYDDDDSEAHEDGVHWTAELEGFAVAYPNGLADNPDDPSDWWNSWNGGGTSGSDAGLYGQTCIKDHSKYPCYRSCARAGVCKINEGMRRDCGCSGCADDVGFVSALLTHLKNELCLDTERIHGTGMSNGAIFLYYLATTASVGPQLASIVPVEGSFILGFLDPPKVPMPVIDIHGIRDDCVPANVSNSWGKYKRTGCPVDRAGRNGCTVGDDGWLYHPVHEIMARWATANGCPADGKPTQAPTRHDGKRGGRA</sequence>
<keyword evidence="2" id="KW-0964">Secreted</keyword>
<keyword evidence="3" id="KW-0858">Xylan degradation</keyword>
<dbReference type="EMBL" id="CAUYUJ010014183">
    <property type="protein sequence ID" value="CAK0837894.1"/>
    <property type="molecule type" value="Genomic_DNA"/>
</dbReference>
<keyword evidence="7" id="KW-0624">Polysaccharide degradation</keyword>
<evidence type="ECO:0000256" key="4">
    <source>
        <dbReference type="ARBA" id="ARBA00022729"/>
    </source>
</evidence>
<evidence type="ECO:0000313" key="10">
    <source>
        <dbReference type="Proteomes" id="UP001189429"/>
    </source>
</evidence>
<feature type="compositionally biased region" description="Basic and acidic residues" evidence="8">
    <location>
        <begin position="375"/>
        <end position="385"/>
    </location>
</feature>
<dbReference type="SUPFAM" id="SSF53474">
    <property type="entry name" value="alpha/beta-Hydrolases"/>
    <property type="match status" value="1"/>
</dbReference>
<gene>
    <name evidence="9" type="ORF">PCOR1329_LOCUS33975</name>
</gene>
<evidence type="ECO:0008006" key="11">
    <source>
        <dbReference type="Google" id="ProtNLM"/>
    </source>
</evidence>
<evidence type="ECO:0000256" key="1">
    <source>
        <dbReference type="ARBA" id="ARBA00004613"/>
    </source>
</evidence>
<organism evidence="9 10">
    <name type="scientific">Prorocentrum cordatum</name>
    <dbReference type="NCBI Taxonomy" id="2364126"/>
    <lineage>
        <taxon>Eukaryota</taxon>
        <taxon>Sar</taxon>
        <taxon>Alveolata</taxon>
        <taxon>Dinophyceae</taxon>
        <taxon>Prorocentrales</taxon>
        <taxon>Prorocentraceae</taxon>
        <taxon>Prorocentrum</taxon>
    </lineage>
</organism>
<evidence type="ECO:0000313" key="9">
    <source>
        <dbReference type="EMBL" id="CAK0837894.1"/>
    </source>
</evidence>
<proteinExistence type="predicted"/>
<evidence type="ECO:0000256" key="7">
    <source>
        <dbReference type="ARBA" id="ARBA00023326"/>
    </source>
</evidence>
<protein>
    <recommendedName>
        <fullName evidence="11">Feruloyl esterase</fullName>
    </recommendedName>
</protein>
<feature type="region of interest" description="Disordered" evidence="8">
    <location>
        <begin position="363"/>
        <end position="385"/>
    </location>
</feature>
<keyword evidence="5" id="KW-0378">Hydrolase</keyword>
<dbReference type="InterPro" id="IPR043595">
    <property type="entry name" value="FaeB/C/D"/>
</dbReference>
<keyword evidence="4" id="KW-0732">Signal</keyword>
<dbReference type="Gene3D" id="3.40.50.1820">
    <property type="entry name" value="alpha/beta hydrolase"/>
    <property type="match status" value="1"/>
</dbReference>
<accession>A0ABN9SZA2</accession>
<reference evidence="9" key="1">
    <citation type="submission" date="2023-10" db="EMBL/GenBank/DDBJ databases">
        <authorList>
            <person name="Chen Y."/>
            <person name="Shah S."/>
            <person name="Dougan E. K."/>
            <person name="Thang M."/>
            <person name="Chan C."/>
        </authorList>
    </citation>
    <scope>NUCLEOTIDE SEQUENCE [LARGE SCALE GENOMIC DNA]</scope>
</reference>
<dbReference type="InterPro" id="IPR029058">
    <property type="entry name" value="AB_hydrolase_fold"/>
</dbReference>
<dbReference type="PANTHER" id="PTHR38050:SF2">
    <property type="entry name" value="FERULOYL ESTERASE C-RELATED"/>
    <property type="match status" value="1"/>
</dbReference>
<comment type="subcellular location">
    <subcellularLocation>
        <location evidence="1">Secreted</location>
    </subcellularLocation>
</comment>
<evidence type="ECO:0000256" key="2">
    <source>
        <dbReference type="ARBA" id="ARBA00022525"/>
    </source>
</evidence>